<keyword evidence="3" id="KW-0963">Cytoplasm</keyword>
<keyword evidence="6" id="KW-0524">Neurogenesis</keyword>
<dbReference type="GO" id="GO:0036159">
    <property type="term" value="P:inner dynein arm assembly"/>
    <property type="evidence" value="ECO:0007669"/>
    <property type="project" value="TreeGrafter"/>
</dbReference>
<dbReference type="InterPro" id="IPR008978">
    <property type="entry name" value="HSP20-like_chaperone"/>
</dbReference>
<evidence type="ECO:0000313" key="15">
    <source>
        <dbReference type="Proteomes" id="UP000694906"/>
    </source>
</evidence>
<evidence type="ECO:0000256" key="8">
    <source>
        <dbReference type="ARBA" id="ARBA00023273"/>
    </source>
</evidence>
<name>A0AAX6T2G8_HETGA</name>
<dbReference type="InterPro" id="IPR037894">
    <property type="entry name" value="CS_DYX1C1"/>
</dbReference>
<evidence type="ECO:0000313" key="16">
    <source>
        <dbReference type="RefSeq" id="XP_021116457.1"/>
    </source>
</evidence>
<evidence type="ECO:0000256" key="6">
    <source>
        <dbReference type="ARBA" id="ARBA00022902"/>
    </source>
</evidence>
<dbReference type="GeneID" id="101716523"/>
<dbReference type="GO" id="GO:0005634">
    <property type="term" value="C:nucleus"/>
    <property type="evidence" value="ECO:0007669"/>
    <property type="project" value="UniProtKB-SubCell"/>
</dbReference>
<evidence type="ECO:0000256" key="13">
    <source>
        <dbReference type="SAM" id="MobiDB-lite"/>
    </source>
</evidence>
<feature type="domain" description="CS" evidence="14">
    <location>
        <begin position="3"/>
        <end position="87"/>
    </location>
</feature>
<dbReference type="InterPro" id="IPR052004">
    <property type="entry name" value="Dynein_assembly_factor_4"/>
</dbReference>
<evidence type="ECO:0000256" key="1">
    <source>
        <dbReference type="ARBA" id="ARBA00004123"/>
    </source>
</evidence>
<evidence type="ECO:0000256" key="4">
    <source>
        <dbReference type="ARBA" id="ARBA00022737"/>
    </source>
</evidence>
<accession>A0AAX6T2G8</accession>
<evidence type="ECO:0000256" key="10">
    <source>
        <dbReference type="ARBA" id="ARBA00024430"/>
    </source>
</evidence>
<dbReference type="InterPro" id="IPR007052">
    <property type="entry name" value="CS_dom"/>
</dbReference>
<evidence type="ECO:0000256" key="5">
    <source>
        <dbReference type="ARBA" id="ARBA00022803"/>
    </source>
</evidence>
<evidence type="ECO:0000256" key="3">
    <source>
        <dbReference type="ARBA" id="ARBA00022490"/>
    </source>
</evidence>
<dbReference type="GO" id="GO:0007368">
    <property type="term" value="P:determination of left/right symmetry"/>
    <property type="evidence" value="ECO:0007669"/>
    <property type="project" value="TreeGrafter"/>
</dbReference>
<dbReference type="CTD" id="161582"/>
<keyword evidence="4" id="KW-0677">Repeat</keyword>
<evidence type="ECO:0000256" key="9">
    <source>
        <dbReference type="ARBA" id="ARBA00024190"/>
    </source>
</evidence>
<reference evidence="16" key="1">
    <citation type="submission" date="2025-08" db="UniProtKB">
        <authorList>
            <consortium name="RefSeq"/>
        </authorList>
    </citation>
    <scope>IDENTIFICATION</scope>
</reference>
<dbReference type="GO" id="GO:0036158">
    <property type="term" value="P:outer dynein arm assembly"/>
    <property type="evidence" value="ECO:0007669"/>
    <property type="project" value="TreeGrafter"/>
</dbReference>
<dbReference type="SMART" id="SM00028">
    <property type="entry name" value="TPR"/>
    <property type="match status" value="2"/>
</dbReference>
<comment type="function">
    <text evidence="11">Involved in neuronal migration during development of the cerebral neocortex. May regulate the stability and proteasomal degradation of the estrogen receptors that play an important role in neuronal differentiation, survival and plasticity. Axonemal dynein assembly factor required for ciliary motility.</text>
</comment>
<evidence type="ECO:0000256" key="2">
    <source>
        <dbReference type="ARBA" id="ARBA00004487"/>
    </source>
</evidence>
<dbReference type="Gene3D" id="1.25.40.10">
    <property type="entry name" value="Tetratricopeptide repeat domain"/>
    <property type="match status" value="1"/>
</dbReference>
<dbReference type="SUPFAM" id="SSF48452">
    <property type="entry name" value="TPR-like"/>
    <property type="match status" value="1"/>
</dbReference>
<dbReference type="FunFam" id="2.60.40.790:FF:000015">
    <property type="entry name" value="dynein assembly factor 4, axonemal isoform X1"/>
    <property type="match status" value="1"/>
</dbReference>
<proteinExistence type="predicted"/>
<dbReference type="GO" id="GO:0005576">
    <property type="term" value="C:extracellular region"/>
    <property type="evidence" value="ECO:0007669"/>
    <property type="project" value="GOC"/>
</dbReference>
<dbReference type="GO" id="GO:0003351">
    <property type="term" value="P:epithelial cilium movement involved in extracellular fluid movement"/>
    <property type="evidence" value="ECO:0007669"/>
    <property type="project" value="TreeGrafter"/>
</dbReference>
<dbReference type="SUPFAM" id="SSF49764">
    <property type="entry name" value="HSP20-like chaperones"/>
    <property type="match status" value="1"/>
</dbReference>
<keyword evidence="5" id="KW-0802">TPR repeat</keyword>
<dbReference type="PROSITE" id="PS51203">
    <property type="entry name" value="CS"/>
    <property type="match status" value="1"/>
</dbReference>
<dbReference type="AlphaFoldDB" id="A0AAX6T2G8"/>
<keyword evidence="7" id="KW-0539">Nucleus</keyword>
<dbReference type="RefSeq" id="XP_021116457.1">
    <property type="nucleotide sequence ID" value="XM_021260798.1"/>
</dbReference>
<dbReference type="Pfam" id="PF04969">
    <property type="entry name" value="CS"/>
    <property type="match status" value="1"/>
</dbReference>
<evidence type="ECO:0000256" key="7">
    <source>
        <dbReference type="ARBA" id="ARBA00023242"/>
    </source>
</evidence>
<dbReference type="FunFam" id="1.25.40.10:FF:000176">
    <property type="entry name" value="dynein assembly factor 4, axonemal isoform X1"/>
    <property type="match status" value="1"/>
</dbReference>
<keyword evidence="8" id="KW-0966">Cell projection</keyword>
<dbReference type="GO" id="GO:0030331">
    <property type="term" value="F:nuclear estrogen receptor binding"/>
    <property type="evidence" value="ECO:0007669"/>
    <property type="project" value="TreeGrafter"/>
</dbReference>
<feature type="region of interest" description="Disordered" evidence="13">
    <location>
        <begin position="161"/>
        <end position="207"/>
    </location>
</feature>
<keyword evidence="15" id="KW-1185">Reference proteome</keyword>
<evidence type="ECO:0000256" key="12">
    <source>
        <dbReference type="ARBA" id="ARBA00078001"/>
    </source>
</evidence>
<dbReference type="InterPro" id="IPR011990">
    <property type="entry name" value="TPR-like_helical_dom_sf"/>
</dbReference>
<protein>
    <recommendedName>
        <fullName evidence="10">Dynein axonemal assembly factor 4</fullName>
    </recommendedName>
    <alternativeName>
        <fullName evidence="12">Dyslexia susceptibility 1 candidate gene 1 protein homolog</fullName>
    </alternativeName>
</protein>
<dbReference type="InterPro" id="IPR019734">
    <property type="entry name" value="TPR_rpt"/>
</dbReference>
<evidence type="ECO:0000256" key="11">
    <source>
        <dbReference type="ARBA" id="ARBA00053919"/>
    </source>
</evidence>
<dbReference type="PANTHER" id="PTHR46492">
    <property type="entry name" value="DYNEIN ASSEMBLY FACTOR 4, AXONEMAL"/>
    <property type="match status" value="1"/>
</dbReference>
<dbReference type="Gene3D" id="2.60.40.790">
    <property type="match status" value="1"/>
</dbReference>
<dbReference type="CDD" id="cd06469">
    <property type="entry name" value="p23_DYX1C1_like"/>
    <property type="match status" value="1"/>
</dbReference>
<dbReference type="GO" id="GO:0043005">
    <property type="term" value="C:neuron projection"/>
    <property type="evidence" value="ECO:0007669"/>
    <property type="project" value="UniProtKB-SubCell"/>
</dbReference>
<dbReference type="Proteomes" id="UP000694906">
    <property type="component" value="Unplaced"/>
</dbReference>
<comment type="subcellular location">
    <subcellularLocation>
        <location evidence="2">Cell projection</location>
        <location evidence="2">Neuron projection</location>
    </subcellularLocation>
    <subcellularLocation>
        <location evidence="9">Dynein axonemal particle</location>
    </subcellularLocation>
    <subcellularLocation>
        <location evidence="1">Nucleus</location>
    </subcellularLocation>
</comment>
<dbReference type="GO" id="GO:0007507">
    <property type="term" value="P:heart development"/>
    <property type="evidence" value="ECO:0007669"/>
    <property type="project" value="TreeGrafter"/>
</dbReference>
<evidence type="ECO:0000259" key="14">
    <source>
        <dbReference type="PROSITE" id="PS51203"/>
    </source>
</evidence>
<dbReference type="PANTHER" id="PTHR46492:SF1">
    <property type="entry name" value="DYNEIN AXONEMAL ASSEMBLY FACTOR 4"/>
    <property type="match status" value="1"/>
</dbReference>
<feature type="compositionally biased region" description="Basic and acidic residues" evidence="13">
    <location>
        <begin position="177"/>
        <end position="198"/>
    </location>
</feature>
<dbReference type="GO" id="GO:0120293">
    <property type="term" value="C:dynein axonemal particle"/>
    <property type="evidence" value="ECO:0007669"/>
    <property type="project" value="UniProtKB-SubCell"/>
</dbReference>
<organism evidence="15 16">
    <name type="scientific">Heterocephalus glaber</name>
    <name type="common">Naked mole rat</name>
    <dbReference type="NCBI Taxonomy" id="10181"/>
    <lineage>
        <taxon>Eukaryota</taxon>
        <taxon>Metazoa</taxon>
        <taxon>Chordata</taxon>
        <taxon>Craniata</taxon>
        <taxon>Vertebrata</taxon>
        <taxon>Euteleostomi</taxon>
        <taxon>Mammalia</taxon>
        <taxon>Eutheria</taxon>
        <taxon>Euarchontoglires</taxon>
        <taxon>Glires</taxon>
        <taxon>Rodentia</taxon>
        <taxon>Hystricomorpha</taxon>
        <taxon>Bathyergidae</taxon>
        <taxon>Heterocephalus</taxon>
    </lineage>
</organism>
<gene>
    <name evidence="16" type="primary">Dnaaf4</name>
</gene>
<dbReference type="GO" id="GO:0007399">
    <property type="term" value="P:nervous system development"/>
    <property type="evidence" value="ECO:0007669"/>
    <property type="project" value="UniProtKB-KW"/>
</dbReference>
<sequence length="449" mass="50801">MPLQVCGYSWQQTPTAVFLSLPLRGVCARDADVFCTENYLKVNFPPFLFEAFLYAPIDDGSSKAKIGNDAIVFTLHKKEAVMWESLSVSGVDKEMMQRIREKSILQAQERAKEATEAKATARREDQKYTLNVMMKIEEEERKQIEDMKENERRKATKELEAWKEHQRKAGGQEGAQGEEKACCREKPAGERRKSEQKSLRGSWTWRPRAAAGRNSENIFSEKLEEAHVPAPREAGSIEVSFTPRAFPTALRESQAAWEEEWLHKQAQAQKVLNADDVPEFRDLKEEEKSPEWLKEKGNKLFATENYLAAVNAYSLAIRLNNKLPLLYLNRAACHLKLRNLHKAIEDSSKALALLTPPVADNAHARMKGHVRRGAAFCQLELFAEGQELRRWGGVPMAAAAGPVHDHLGLRGGGGRAQCLRVQHAGEHRVAGVHAWRPQCRIHFCFRICA</sequence>